<name>A0A9P6QKF9_9FUNG</name>
<sequence length="82" mass="8318">LMAPAVSTPKLASAASTPAVLASTPSSTAAKQVAPTASLESLRLDAVKAESMQRFQGSDPDGAHILRKRVSLGSADSVLLSK</sequence>
<keyword evidence="3" id="KW-1185">Reference proteome</keyword>
<dbReference type="AlphaFoldDB" id="A0A9P6QKF9"/>
<feature type="non-terminal residue" evidence="2">
    <location>
        <position position="82"/>
    </location>
</feature>
<evidence type="ECO:0000313" key="2">
    <source>
        <dbReference type="EMBL" id="KAG0273459.1"/>
    </source>
</evidence>
<dbReference type="EMBL" id="JAAAIN010005671">
    <property type="protein sequence ID" value="KAG0273459.1"/>
    <property type="molecule type" value="Genomic_DNA"/>
</dbReference>
<dbReference type="Proteomes" id="UP000823405">
    <property type="component" value="Unassembled WGS sequence"/>
</dbReference>
<reference evidence="2" key="1">
    <citation type="journal article" date="2020" name="Fungal Divers.">
        <title>Resolving the Mortierellaceae phylogeny through synthesis of multi-gene phylogenetics and phylogenomics.</title>
        <authorList>
            <person name="Vandepol N."/>
            <person name="Liber J."/>
            <person name="Desiro A."/>
            <person name="Na H."/>
            <person name="Kennedy M."/>
            <person name="Barry K."/>
            <person name="Grigoriev I.V."/>
            <person name="Miller A.N."/>
            <person name="O'Donnell K."/>
            <person name="Stajich J.E."/>
            <person name="Bonito G."/>
        </authorList>
    </citation>
    <scope>NUCLEOTIDE SEQUENCE</scope>
    <source>
        <strain evidence="2">NVP60</strain>
    </source>
</reference>
<evidence type="ECO:0000256" key="1">
    <source>
        <dbReference type="SAM" id="MobiDB-lite"/>
    </source>
</evidence>
<evidence type="ECO:0000313" key="3">
    <source>
        <dbReference type="Proteomes" id="UP000823405"/>
    </source>
</evidence>
<feature type="region of interest" description="Disordered" evidence="1">
    <location>
        <begin position="1"/>
        <end position="35"/>
    </location>
</feature>
<gene>
    <name evidence="2" type="ORF">BGZ97_010703</name>
</gene>
<feature type="non-terminal residue" evidence="2">
    <location>
        <position position="1"/>
    </location>
</feature>
<comment type="caution">
    <text evidence="2">The sequence shown here is derived from an EMBL/GenBank/DDBJ whole genome shotgun (WGS) entry which is preliminary data.</text>
</comment>
<protein>
    <submittedName>
        <fullName evidence="2">Uncharacterized protein</fullName>
    </submittedName>
</protein>
<proteinExistence type="predicted"/>
<accession>A0A9P6QKF9</accession>
<organism evidence="2 3">
    <name type="scientific">Linnemannia gamsii</name>
    <dbReference type="NCBI Taxonomy" id="64522"/>
    <lineage>
        <taxon>Eukaryota</taxon>
        <taxon>Fungi</taxon>
        <taxon>Fungi incertae sedis</taxon>
        <taxon>Mucoromycota</taxon>
        <taxon>Mortierellomycotina</taxon>
        <taxon>Mortierellomycetes</taxon>
        <taxon>Mortierellales</taxon>
        <taxon>Mortierellaceae</taxon>
        <taxon>Linnemannia</taxon>
    </lineage>
</organism>